<dbReference type="Proteomes" id="UP000236340">
    <property type="component" value="Unassembled WGS sequence"/>
</dbReference>
<comment type="caution">
    <text evidence="2">The sequence shown here is derived from an EMBL/GenBank/DDBJ whole genome shotgun (WGS) entry which is preliminary data.</text>
</comment>
<name>A0A2K2HCT6_9BACT</name>
<evidence type="ECO:0000313" key="3">
    <source>
        <dbReference type="Proteomes" id="UP000236340"/>
    </source>
</evidence>
<dbReference type="OrthoDB" id="5402313at2"/>
<keyword evidence="1" id="KW-0472">Membrane</keyword>
<dbReference type="AlphaFoldDB" id="A0A2K2HCT6"/>
<protein>
    <submittedName>
        <fullName evidence="2">Uncharacterized protein</fullName>
    </submittedName>
</protein>
<keyword evidence="1" id="KW-1133">Transmembrane helix</keyword>
<feature type="transmembrane region" description="Helical" evidence="1">
    <location>
        <begin position="49"/>
        <end position="67"/>
    </location>
</feature>
<gene>
    <name evidence="2" type="ORF">C2E25_04475</name>
</gene>
<keyword evidence="1" id="KW-0812">Transmembrane</keyword>
<sequence length="125" mass="13525">MNGVPTGRIGERPYWVLNATLLVRAAHQVGVAVFLAAFLLDAVPGPPKLYIAIAVGSGILLMLSEWMRHRQIFRELAGMITMLKLLLVGAAFHGILPPAATVLLAFLIASIGAHAPKNIRHRLLF</sequence>
<evidence type="ECO:0000313" key="2">
    <source>
        <dbReference type="EMBL" id="PNU21074.1"/>
    </source>
</evidence>
<reference evidence="2 3" key="1">
    <citation type="journal article" date="2018" name="Genome Announc.">
        <title>Genome Sequence of Geothermobacter sp. HR-1 Iron Reducer from the Loihi Seamount.</title>
        <authorList>
            <person name="Smith H."/>
            <person name="Abuyen K."/>
            <person name="Tremblay J."/>
            <person name="Savalia P."/>
            <person name="Perez-Rodriguez I."/>
            <person name="Emerson D."/>
            <person name="Tully B."/>
            <person name="Amend J."/>
        </authorList>
    </citation>
    <scope>NUCLEOTIDE SEQUENCE [LARGE SCALE GENOMIC DNA]</scope>
    <source>
        <strain evidence="2 3">HR-1</strain>
    </source>
</reference>
<accession>A0A2K2HCT6</accession>
<dbReference type="EMBL" id="PPFX01000006">
    <property type="protein sequence ID" value="PNU21074.1"/>
    <property type="molecule type" value="Genomic_DNA"/>
</dbReference>
<proteinExistence type="predicted"/>
<organism evidence="2 3">
    <name type="scientific">Geothermobacter hydrogeniphilus</name>
    <dbReference type="NCBI Taxonomy" id="1969733"/>
    <lineage>
        <taxon>Bacteria</taxon>
        <taxon>Pseudomonadati</taxon>
        <taxon>Thermodesulfobacteriota</taxon>
        <taxon>Desulfuromonadia</taxon>
        <taxon>Desulfuromonadales</taxon>
        <taxon>Geothermobacteraceae</taxon>
        <taxon>Geothermobacter</taxon>
    </lineage>
</organism>
<feature type="transmembrane region" description="Helical" evidence="1">
    <location>
        <begin position="21"/>
        <end position="43"/>
    </location>
</feature>
<evidence type="ECO:0000256" key="1">
    <source>
        <dbReference type="SAM" id="Phobius"/>
    </source>
</evidence>